<evidence type="ECO:0000313" key="6">
    <source>
        <dbReference type="Proteomes" id="UP000253314"/>
    </source>
</evidence>
<dbReference type="OrthoDB" id="2721675at2"/>
<dbReference type="HAMAP" id="MF_00667">
    <property type="entry name" value="SspH"/>
    <property type="match status" value="1"/>
</dbReference>
<reference evidence="5 6" key="1">
    <citation type="submission" date="2018-07" db="EMBL/GenBank/DDBJ databases">
        <title>Lottiidibacillus patelloidae gen. nov., sp. nov., isolated from the intestinal tract of a marine limpet and the reclassification of B. taeanensis BH030017T, B. algicola KMM 3737T and B. hwajinpoensis SW-72T as genus Lottiidibacillus.</title>
        <authorList>
            <person name="Liu R."/>
            <person name="Huang Z."/>
        </authorList>
    </citation>
    <scope>NUCLEOTIDE SEQUENCE [LARGE SCALE GENOMIC DNA]</scope>
    <source>
        <strain evidence="5 6">BH030017</strain>
    </source>
</reference>
<evidence type="ECO:0000256" key="4">
    <source>
        <dbReference type="HAMAP-Rule" id="MF_00667"/>
    </source>
</evidence>
<comment type="similarity">
    <text evidence="2 4">Belongs to the SspH family.</text>
</comment>
<proteinExistence type="evidence at transcript level"/>
<evidence type="ECO:0000313" key="5">
    <source>
        <dbReference type="EMBL" id="RBW69486.1"/>
    </source>
</evidence>
<organism evidence="5 6">
    <name type="scientific">Bacillus taeanensis</name>
    <dbReference type="NCBI Taxonomy" id="273032"/>
    <lineage>
        <taxon>Bacteria</taxon>
        <taxon>Bacillati</taxon>
        <taxon>Bacillota</taxon>
        <taxon>Bacilli</taxon>
        <taxon>Bacillales</taxon>
        <taxon>Bacillaceae</taxon>
        <taxon>Bacillus</taxon>
    </lineage>
</organism>
<dbReference type="InterPro" id="IPR012610">
    <property type="entry name" value="SASP_SspH"/>
</dbReference>
<dbReference type="Proteomes" id="UP000253314">
    <property type="component" value="Unassembled WGS sequence"/>
</dbReference>
<keyword evidence="6" id="KW-1185">Reference proteome</keyword>
<comment type="induction">
    <text evidence="4">Expressed only in the forespore compartment of sporulating cells.</text>
</comment>
<gene>
    <name evidence="4" type="primary">sspH</name>
    <name evidence="5" type="ORF">DS031_11220</name>
</gene>
<evidence type="ECO:0000256" key="2">
    <source>
        <dbReference type="ARBA" id="ARBA00006573"/>
    </source>
</evidence>
<dbReference type="Pfam" id="PF08141">
    <property type="entry name" value="SspH"/>
    <property type="match status" value="1"/>
</dbReference>
<dbReference type="GO" id="GO:0042601">
    <property type="term" value="C:endospore-forming forespore"/>
    <property type="evidence" value="ECO:0007669"/>
    <property type="project" value="InterPro"/>
</dbReference>
<dbReference type="AlphaFoldDB" id="A0A366XUZ6"/>
<dbReference type="RefSeq" id="WP_113806176.1">
    <property type="nucleotide sequence ID" value="NZ_QOCW01000010.1"/>
</dbReference>
<name>A0A366XUZ6_9BACI</name>
<dbReference type="NCBIfam" id="TIGR02861">
    <property type="entry name" value="SASP_H"/>
    <property type="match status" value="1"/>
</dbReference>
<dbReference type="GO" id="GO:0030436">
    <property type="term" value="P:asexual sporulation"/>
    <property type="evidence" value="ECO:0007669"/>
    <property type="project" value="UniProtKB-UniRule"/>
</dbReference>
<evidence type="ECO:0000256" key="3">
    <source>
        <dbReference type="ARBA" id="ARBA00022969"/>
    </source>
</evidence>
<comment type="subcellular location">
    <subcellularLocation>
        <location evidence="1 4">Spore core</location>
    </subcellularLocation>
</comment>
<dbReference type="EMBL" id="QOCW01000010">
    <property type="protein sequence ID" value="RBW69486.1"/>
    <property type="molecule type" value="Genomic_DNA"/>
</dbReference>
<keyword evidence="3 4" id="KW-0749">Sporulation</keyword>
<accession>A0A366XUZ6</accession>
<comment type="caution">
    <text evidence="5">The sequence shown here is derived from an EMBL/GenBank/DDBJ whole genome shotgun (WGS) entry which is preliminary data.</text>
</comment>
<dbReference type="GO" id="GO:0030435">
    <property type="term" value="P:sporulation resulting in formation of a cellular spore"/>
    <property type="evidence" value="ECO:0007669"/>
    <property type="project" value="UniProtKB-KW"/>
</dbReference>
<evidence type="ECO:0000256" key="1">
    <source>
        <dbReference type="ARBA" id="ARBA00004288"/>
    </source>
</evidence>
<sequence length="59" mass="6800">MNVNRAEQILNAGEEIVVHYNGVPVWIQTIDKDAKTARIYTRDKPDDEHVIPLDKLVEQ</sequence>
<protein>
    <recommendedName>
        <fullName evidence="4">Small, acid-soluble spore protein H</fullName>
        <shortName evidence="4">SASP H</shortName>
    </recommendedName>
</protein>